<dbReference type="EMBL" id="CYKH01001262">
    <property type="protein sequence ID" value="CUG86237.1"/>
    <property type="molecule type" value="Genomic_DNA"/>
</dbReference>
<protein>
    <recommendedName>
        <fullName evidence="4">Cyclic nucleotide-binding domain-containing protein</fullName>
    </recommendedName>
</protein>
<accession>A0A0S4J4C2</accession>
<feature type="region of interest" description="Disordered" evidence="1">
    <location>
        <begin position="990"/>
        <end position="1020"/>
    </location>
</feature>
<name>A0A0S4J4C2_BODSA</name>
<evidence type="ECO:0008006" key="4">
    <source>
        <dbReference type="Google" id="ProtNLM"/>
    </source>
</evidence>
<feature type="compositionally biased region" description="Gly residues" evidence="1">
    <location>
        <begin position="1007"/>
        <end position="1019"/>
    </location>
</feature>
<feature type="region of interest" description="Disordered" evidence="1">
    <location>
        <begin position="224"/>
        <end position="248"/>
    </location>
</feature>
<keyword evidence="3" id="KW-1185">Reference proteome</keyword>
<feature type="compositionally biased region" description="Gly residues" evidence="1">
    <location>
        <begin position="151"/>
        <end position="164"/>
    </location>
</feature>
<feature type="compositionally biased region" description="Low complexity" evidence="1">
    <location>
        <begin position="990"/>
        <end position="1001"/>
    </location>
</feature>
<proteinExistence type="predicted"/>
<evidence type="ECO:0000313" key="3">
    <source>
        <dbReference type="Proteomes" id="UP000051952"/>
    </source>
</evidence>
<gene>
    <name evidence="2" type="ORF">BSAL_92125</name>
</gene>
<organism evidence="2 3">
    <name type="scientific">Bodo saltans</name>
    <name type="common">Flagellated protozoan</name>
    <dbReference type="NCBI Taxonomy" id="75058"/>
    <lineage>
        <taxon>Eukaryota</taxon>
        <taxon>Discoba</taxon>
        <taxon>Euglenozoa</taxon>
        <taxon>Kinetoplastea</taxon>
        <taxon>Metakinetoplastina</taxon>
        <taxon>Eubodonida</taxon>
        <taxon>Bodonidae</taxon>
        <taxon>Bodo</taxon>
    </lineage>
</organism>
<dbReference type="Proteomes" id="UP000051952">
    <property type="component" value="Unassembled WGS sequence"/>
</dbReference>
<evidence type="ECO:0000313" key="2">
    <source>
        <dbReference type="EMBL" id="CUG86237.1"/>
    </source>
</evidence>
<dbReference type="AlphaFoldDB" id="A0A0S4J4C2"/>
<feature type="region of interest" description="Disordered" evidence="1">
    <location>
        <begin position="703"/>
        <end position="782"/>
    </location>
</feature>
<feature type="compositionally biased region" description="Basic and acidic residues" evidence="1">
    <location>
        <begin position="47"/>
        <end position="68"/>
    </location>
</feature>
<feature type="region of interest" description="Disordered" evidence="1">
    <location>
        <begin position="1"/>
        <end position="68"/>
    </location>
</feature>
<dbReference type="VEuPathDB" id="TriTrypDB:BSAL_88905"/>
<dbReference type="SUPFAM" id="SSF51206">
    <property type="entry name" value="cAMP-binding domain-like"/>
    <property type="match status" value="2"/>
</dbReference>
<feature type="compositionally biased region" description="Basic residues" evidence="1">
    <location>
        <begin position="708"/>
        <end position="727"/>
    </location>
</feature>
<evidence type="ECO:0000256" key="1">
    <source>
        <dbReference type="SAM" id="MobiDB-lite"/>
    </source>
</evidence>
<feature type="compositionally biased region" description="Polar residues" evidence="1">
    <location>
        <begin position="652"/>
        <end position="668"/>
    </location>
</feature>
<reference evidence="3" key="1">
    <citation type="submission" date="2015-09" db="EMBL/GenBank/DDBJ databases">
        <authorList>
            <consortium name="Pathogen Informatics"/>
        </authorList>
    </citation>
    <scope>NUCLEOTIDE SEQUENCE [LARGE SCALE GENOMIC DNA]</scope>
    <source>
        <strain evidence="3">Lake Konstanz</strain>
    </source>
</reference>
<dbReference type="InterPro" id="IPR018490">
    <property type="entry name" value="cNMP-bd_dom_sf"/>
</dbReference>
<sequence length="1134" mass="122119">MAAHFTTPQKLQYNSPNSSRSAQHGVSSTARSIPPPLLPFSPSSPRNGDEQQRYELMKRSKDEPPRRDLVDKIAALTLQKRQEQAERWDERVRVTEALKKTPRPPLLVNKSVFTDDVYGELVKEKRLELAQQARKKAALMASRNDDDEGFHGAGGGGGAGGLDGGHTSAELRGEDLRSFQKQWFIMTSLVAFIKLRELARQHAALRKIEGSPCSQDSRIVRQEASNCKRKDSTGSIRKKKGGLDGGHTSAELRGEDLRSFQKQWFIITSLVAFIKLRELARQHAALRKLKDLLAPKIVALYVKKRRIAREKTVLALFGNTMHPITVASMRAMPLFRDLDDGTLESLEPQWTPCCCIDEFIVDERELDNADLYVLDQGVVEVTKRRVPTLDVLAQMMASKSYIANHGSTWMNTALGGSGVGATTISIATSETPNLDGGTGSGGLTSPAIKSPVQITEAAAGNAVLALQRIGGGGVSSSSTGGPPPAEEADEASPFLARLAQRRRASVANPNGVLVIAKRQPKTLSEALRENYDVIGLMQQRGTMLGLLSMLEGAPTFVGFRAGSRRCMLWRLPRRVVNEVLHRRPRTVYQDLIRELRLVQLPMALPPTPQSLRNCDINLVFRHWTDAALSELIAALSPACFMEGELIWDSTPSHNPAGSLHSPTTGGTASSSSSHVVKPPIVFIARGVAALTSSTTHSLAALYNPHYSSPHKHRQNNHHGHGQQHHHGGGLAHTNSFASSKHHQGPLSSSKKAGVITPKQPHAPRPHRGGGVLPSPGNQALQPPITTVDMMAVSLHMSAHATSSLDAVTSQQGQRTVVVAATTSSNNNNNPAKEGGGSLSLTDKAVEVGDLLTVETKTIVGPWQCVGDTSALVTERRSSSLMAMSCVDAWVCSREVMTSIIQGHPALLLTAIQSIKDLRAAQVAERGHGMLREFLASDPFLKNAPEKLMDELVANATPFWMPPHEYLCGKDPLLLPSLMVILDGTAYAQRTSGSSSSSVGTSNRDHGGSGGGGASHGNGGSNAASQASDLFSAQLGPGCILNTAAMLLEQPWVHSFNIRSRTVVEGYEITTDVFVRCVERTFGSRKADQSKALMTKLKEAASIASAAASTAFVPFSFATVSQEFLVNAAAVCVTR</sequence>
<feature type="compositionally biased region" description="Polar residues" evidence="1">
    <location>
        <begin position="1"/>
        <end position="31"/>
    </location>
</feature>
<feature type="region of interest" description="Disordered" evidence="1">
    <location>
        <begin position="145"/>
        <end position="166"/>
    </location>
</feature>
<feature type="region of interest" description="Disordered" evidence="1">
    <location>
        <begin position="652"/>
        <end position="673"/>
    </location>
</feature>